<dbReference type="SUPFAM" id="SSF101498">
    <property type="entry name" value="Anti-sigma factor FlgM"/>
    <property type="match status" value="1"/>
</dbReference>
<keyword evidence="4" id="KW-1005">Bacterial flagellum biogenesis</keyword>
<dbReference type="InterPro" id="IPR035890">
    <property type="entry name" value="Anti-sigma-28_factor_FlgM_sf"/>
</dbReference>
<evidence type="ECO:0000256" key="6">
    <source>
        <dbReference type="ARBA" id="ARBA00023163"/>
    </source>
</evidence>
<evidence type="ECO:0000256" key="9">
    <source>
        <dbReference type="SAM" id="MobiDB-lite"/>
    </source>
</evidence>
<reference evidence="11 13" key="1">
    <citation type="submission" date="2016-06" db="EMBL/GenBank/DDBJ databases">
        <title>Genome sequence of Tepidimonas fonticaldi PL17.</title>
        <authorList>
            <person name="Pinnaka A.K."/>
        </authorList>
    </citation>
    <scope>NUCLEOTIDE SEQUENCE [LARGE SCALE GENOMIC DNA]</scope>
    <source>
        <strain evidence="11 13">PL17</strain>
    </source>
</reference>
<sequence>MKVNNSPESKFGLPTPVSKRTAEGVSSPATSNAPTPAETASASVKFSPVTQAMTNGVARSGTDSFDAAKVEAMRTAIQNGSFSVNAEAIADKLLSSARELLGVAAAGARRSS</sequence>
<dbReference type="RefSeq" id="WP_068608409.1">
    <property type="nucleotide sequence ID" value="NZ_LZDH01000056.1"/>
</dbReference>
<evidence type="ECO:0000256" key="4">
    <source>
        <dbReference type="ARBA" id="ARBA00022795"/>
    </source>
</evidence>
<comment type="similarity">
    <text evidence="1">Belongs to the FlgM family.</text>
</comment>
<comment type="caution">
    <text evidence="11">The sequence shown here is derived from an EMBL/GenBank/DDBJ whole genome shotgun (WGS) entry which is preliminary data.</text>
</comment>
<evidence type="ECO:0000313" key="14">
    <source>
        <dbReference type="Proteomes" id="UP000316388"/>
    </source>
</evidence>
<evidence type="ECO:0000256" key="2">
    <source>
        <dbReference type="ARBA" id="ARBA00017823"/>
    </source>
</evidence>
<dbReference type="AlphaFoldDB" id="A0A1A6DTS9"/>
<dbReference type="Proteomes" id="UP000091969">
    <property type="component" value="Unassembled WGS sequence"/>
</dbReference>
<protein>
    <recommendedName>
        <fullName evidence="2">Negative regulator of flagellin synthesis</fullName>
    </recommendedName>
    <alternativeName>
        <fullName evidence="8">Anti-sigma-28 factor</fullName>
    </alternativeName>
</protein>
<organism evidence="11 13">
    <name type="scientific">Tepidimonas fonticaldi</name>
    <dbReference type="NCBI Taxonomy" id="1101373"/>
    <lineage>
        <taxon>Bacteria</taxon>
        <taxon>Pseudomonadati</taxon>
        <taxon>Pseudomonadota</taxon>
        <taxon>Betaproteobacteria</taxon>
        <taxon>Burkholderiales</taxon>
        <taxon>Tepidimonas</taxon>
    </lineage>
</organism>
<dbReference type="InterPro" id="IPR007412">
    <property type="entry name" value="FlgM"/>
</dbReference>
<accession>A0A1A6DTS9</accession>
<evidence type="ECO:0000256" key="5">
    <source>
        <dbReference type="ARBA" id="ARBA00023015"/>
    </source>
</evidence>
<keyword evidence="3" id="KW-0678">Repressor</keyword>
<dbReference type="OrthoDB" id="5298032at2"/>
<evidence type="ECO:0000256" key="7">
    <source>
        <dbReference type="ARBA" id="ARBA00024739"/>
    </source>
</evidence>
<keyword evidence="13" id="KW-1185">Reference proteome</keyword>
<keyword evidence="11" id="KW-0969">Cilium</keyword>
<dbReference type="EMBL" id="LZDH01000056">
    <property type="protein sequence ID" value="OBS30200.1"/>
    <property type="molecule type" value="Genomic_DNA"/>
</dbReference>
<evidence type="ECO:0000259" key="10">
    <source>
        <dbReference type="Pfam" id="PF04316"/>
    </source>
</evidence>
<evidence type="ECO:0000256" key="8">
    <source>
        <dbReference type="ARBA" id="ARBA00030117"/>
    </source>
</evidence>
<dbReference type="Proteomes" id="UP000316388">
    <property type="component" value="Unassembled WGS sequence"/>
</dbReference>
<gene>
    <name evidence="11" type="ORF">A9O67_03845</name>
    <name evidence="12" type="ORF">Tfont_00598</name>
</gene>
<evidence type="ECO:0000313" key="13">
    <source>
        <dbReference type="Proteomes" id="UP000091969"/>
    </source>
</evidence>
<evidence type="ECO:0000256" key="3">
    <source>
        <dbReference type="ARBA" id="ARBA00022491"/>
    </source>
</evidence>
<feature type="region of interest" description="Disordered" evidence="9">
    <location>
        <begin position="1"/>
        <end position="43"/>
    </location>
</feature>
<dbReference type="EMBL" id="VJOO01000003">
    <property type="protein sequence ID" value="TSE37941.1"/>
    <property type="molecule type" value="Genomic_DNA"/>
</dbReference>
<evidence type="ECO:0000313" key="11">
    <source>
        <dbReference type="EMBL" id="OBS30200.1"/>
    </source>
</evidence>
<evidence type="ECO:0000256" key="1">
    <source>
        <dbReference type="ARBA" id="ARBA00005322"/>
    </source>
</evidence>
<feature type="domain" description="Anti-sigma-28 factor FlgM C-terminal" evidence="10">
    <location>
        <begin position="43"/>
        <end position="94"/>
    </location>
</feature>
<keyword evidence="5" id="KW-0805">Transcription regulation</keyword>
<dbReference type="GO" id="GO:0044781">
    <property type="term" value="P:bacterial-type flagellum organization"/>
    <property type="evidence" value="ECO:0007669"/>
    <property type="project" value="UniProtKB-KW"/>
</dbReference>
<dbReference type="InterPro" id="IPR031316">
    <property type="entry name" value="FlgM_C"/>
</dbReference>
<keyword evidence="11" id="KW-0282">Flagellum</keyword>
<comment type="function">
    <text evidence="7">Responsible for the coupling of flagellin expression to flagellar assembly by preventing expression of the flagellin genes when a component of the middle class of proteins is defective. It negatively regulates flagellar genes by inhibiting the activity of FliA by directly binding to FliA.</text>
</comment>
<reference evidence="12 14" key="2">
    <citation type="submission" date="2019-07" db="EMBL/GenBank/DDBJ databases">
        <title>Tepidimonas fonticaldi AT-A2 draft genome.</title>
        <authorList>
            <person name="Da Costa M.S."/>
            <person name="Froufe H.J.C."/>
            <person name="Egas C."/>
            <person name="Albuquerque L."/>
        </authorList>
    </citation>
    <scope>NUCLEOTIDE SEQUENCE [LARGE SCALE GENOMIC DNA]</scope>
    <source>
        <strain evidence="12 14">AT-A2</strain>
    </source>
</reference>
<keyword evidence="6" id="KW-0804">Transcription</keyword>
<keyword evidence="11" id="KW-0966">Cell projection</keyword>
<dbReference type="NCBIfam" id="TIGR03824">
    <property type="entry name" value="FlgM_jcvi"/>
    <property type="match status" value="1"/>
</dbReference>
<dbReference type="STRING" id="1101373.A9O67_03845"/>
<name>A0A1A6DTS9_9BURK</name>
<evidence type="ECO:0000313" key="12">
    <source>
        <dbReference type="EMBL" id="TSE37941.1"/>
    </source>
</evidence>
<proteinExistence type="inferred from homology"/>
<dbReference type="Pfam" id="PF04316">
    <property type="entry name" value="FlgM"/>
    <property type="match status" value="1"/>
</dbReference>
<feature type="compositionally biased region" description="Polar residues" evidence="9">
    <location>
        <begin position="27"/>
        <end position="43"/>
    </location>
</feature>
<dbReference type="GO" id="GO:0045892">
    <property type="term" value="P:negative regulation of DNA-templated transcription"/>
    <property type="evidence" value="ECO:0007669"/>
    <property type="project" value="InterPro"/>
</dbReference>